<dbReference type="AlphaFoldDB" id="A0A1V2LA84"/>
<evidence type="ECO:0000313" key="1">
    <source>
        <dbReference type="EMBL" id="ONH68704.1"/>
    </source>
</evidence>
<sequence>MIEVKHQLKLVRLILSGLKQRSVSAERIYDLLNYMFGGDLIVITFVYKILRQQVCYHQSTKRIPKLVHALQSTYDTNLYSNDQYSYD</sequence>
<dbReference type="EMBL" id="MPUK01000002">
    <property type="protein sequence ID" value="ONH68704.1"/>
    <property type="molecule type" value="Genomic_DNA"/>
</dbReference>
<protein>
    <submittedName>
        <fullName evidence="1">Uncharacterized protein</fullName>
    </submittedName>
</protein>
<dbReference type="Proteomes" id="UP000189513">
    <property type="component" value="Unassembled WGS sequence"/>
</dbReference>
<gene>
    <name evidence="1" type="ORF">BON22_1000</name>
</gene>
<keyword evidence="2" id="KW-1185">Reference proteome</keyword>
<reference evidence="2" key="1">
    <citation type="journal article" date="2017" name="Genome Announc.">
        <title>Genome sequences of Cyberlindnera fabianii 65, Pichia kudriavzevii 129, and Saccharomyces cerevisiae 131 isolated from fermented masau fruits in Zimbabwe.</title>
        <authorList>
            <person name="van Rijswijck I.M.H."/>
            <person name="Derks M.F.L."/>
            <person name="Abee T."/>
            <person name="de Ridder D."/>
            <person name="Smid E.J."/>
        </authorList>
    </citation>
    <scope>NUCLEOTIDE SEQUENCE [LARGE SCALE GENOMIC DNA]</scope>
    <source>
        <strain evidence="2">65</strain>
    </source>
</reference>
<organism evidence="1 2">
    <name type="scientific">Cyberlindnera fabianii</name>
    <name type="common">Yeast</name>
    <name type="synonym">Hansenula fabianii</name>
    <dbReference type="NCBI Taxonomy" id="36022"/>
    <lineage>
        <taxon>Eukaryota</taxon>
        <taxon>Fungi</taxon>
        <taxon>Dikarya</taxon>
        <taxon>Ascomycota</taxon>
        <taxon>Saccharomycotina</taxon>
        <taxon>Saccharomycetes</taxon>
        <taxon>Phaffomycetales</taxon>
        <taxon>Phaffomycetaceae</taxon>
        <taxon>Cyberlindnera</taxon>
    </lineage>
</organism>
<comment type="caution">
    <text evidence="1">The sequence shown here is derived from an EMBL/GenBank/DDBJ whole genome shotgun (WGS) entry which is preliminary data.</text>
</comment>
<accession>A0A1V2LA84</accession>
<dbReference type="VEuPathDB" id="FungiDB:BON22_1000"/>
<name>A0A1V2LA84_CYBFA</name>
<proteinExistence type="predicted"/>
<evidence type="ECO:0000313" key="2">
    <source>
        <dbReference type="Proteomes" id="UP000189513"/>
    </source>
</evidence>